<sequence length="226" mass="26426">MKLDKIFIINLEHRTDRKKKIIQELERVGLNNYELFKAIRPTKEMVDKWNPNFLNPIPEWFKRSGGDQNKYKIGALGCMLSHLEIIKICIDRKYENVLILEDDTEFQIGNGIRFDQVINIMKNQLENLNFGLFYLAGNHRGAQLQKKSENVNRVQGTLTTGSYIINKSVMQYIINNMVHYPKEVDVFYSTVIQSKFPCYCLNPHLTRQGEGYSDIVQKNVSYKLNI</sequence>
<reference evidence="2" key="1">
    <citation type="journal article" date="2020" name="Nature">
        <title>Giant virus diversity and host interactions through global metagenomics.</title>
        <authorList>
            <person name="Schulz F."/>
            <person name="Roux S."/>
            <person name="Paez-Espino D."/>
            <person name="Jungbluth S."/>
            <person name="Walsh D.A."/>
            <person name="Denef V.J."/>
            <person name="McMahon K.D."/>
            <person name="Konstantinidis K.T."/>
            <person name="Eloe-Fadrosh E.A."/>
            <person name="Kyrpides N.C."/>
            <person name="Woyke T."/>
        </authorList>
    </citation>
    <scope>NUCLEOTIDE SEQUENCE</scope>
    <source>
        <strain evidence="2">GVMAG-M-3300021185-45</strain>
    </source>
</reference>
<feature type="domain" description="Glycosyl transferase family 25" evidence="1">
    <location>
        <begin position="5"/>
        <end position="187"/>
    </location>
</feature>
<accession>A0A6C0CIX3</accession>
<dbReference type="Pfam" id="PF01755">
    <property type="entry name" value="Glyco_transf_25"/>
    <property type="match status" value="1"/>
</dbReference>
<evidence type="ECO:0000259" key="1">
    <source>
        <dbReference type="Pfam" id="PF01755"/>
    </source>
</evidence>
<organism evidence="2">
    <name type="scientific">viral metagenome</name>
    <dbReference type="NCBI Taxonomy" id="1070528"/>
    <lineage>
        <taxon>unclassified sequences</taxon>
        <taxon>metagenomes</taxon>
        <taxon>organismal metagenomes</taxon>
    </lineage>
</organism>
<dbReference type="AlphaFoldDB" id="A0A6C0CIX3"/>
<proteinExistence type="predicted"/>
<dbReference type="EMBL" id="MN739425">
    <property type="protein sequence ID" value="QHT04243.1"/>
    <property type="molecule type" value="Genomic_DNA"/>
</dbReference>
<dbReference type="CDD" id="cd06532">
    <property type="entry name" value="Glyco_transf_25"/>
    <property type="match status" value="1"/>
</dbReference>
<name>A0A6C0CIX3_9ZZZZ</name>
<evidence type="ECO:0000313" key="2">
    <source>
        <dbReference type="EMBL" id="QHT04243.1"/>
    </source>
</evidence>
<protein>
    <recommendedName>
        <fullName evidence="1">Glycosyl transferase family 25 domain-containing protein</fullName>
    </recommendedName>
</protein>
<dbReference type="InterPro" id="IPR002654">
    <property type="entry name" value="Glyco_trans_25"/>
</dbReference>